<name>A0A2S7IF77_9BACT</name>
<keyword evidence="1" id="KW-0472">Membrane</keyword>
<comment type="caution">
    <text evidence="2">The sequence shown here is derived from an EMBL/GenBank/DDBJ whole genome shotgun (WGS) entry which is preliminary data.</text>
</comment>
<dbReference type="RefSeq" id="WP_104716115.1">
    <property type="nucleotide sequence ID" value="NZ_PTRA01000010.1"/>
</dbReference>
<dbReference type="AlphaFoldDB" id="A0A2S7IF77"/>
<accession>A0A2S7IF77</accession>
<reference evidence="3" key="1">
    <citation type="submission" date="2018-02" db="EMBL/GenBank/DDBJ databases">
        <title>Genome sequencing of Solimonas sp. HR-BB.</title>
        <authorList>
            <person name="Lee Y."/>
            <person name="Jeon C.O."/>
        </authorList>
    </citation>
    <scope>NUCLEOTIDE SEQUENCE [LARGE SCALE GENOMIC DNA]</scope>
    <source>
        <strain evidence="3">HR-U</strain>
    </source>
</reference>
<feature type="transmembrane region" description="Helical" evidence="1">
    <location>
        <begin position="7"/>
        <end position="27"/>
    </location>
</feature>
<keyword evidence="1" id="KW-0812">Transmembrane</keyword>
<sequence length="142" mass="16108">MLKMISWASYAQALSGGLILYYGWWFWRYAGGLKRPSPRSDQSFPQPPSPELAPPTPELDARLQSLVMLTSEITHGVQQASLAEQSPQALFAYLQQVLQRYPELKSEPFQRFIYGVINEAYQRTGFIPLNATEQANLWEAIG</sequence>
<proteinExistence type="predicted"/>
<dbReference type="Proteomes" id="UP000239590">
    <property type="component" value="Unassembled WGS sequence"/>
</dbReference>
<dbReference type="EMBL" id="PTRA01000010">
    <property type="protein sequence ID" value="PQA53201.1"/>
    <property type="molecule type" value="Genomic_DNA"/>
</dbReference>
<gene>
    <name evidence="2" type="ORF">C5O19_25060</name>
</gene>
<evidence type="ECO:0000256" key="1">
    <source>
        <dbReference type="SAM" id="Phobius"/>
    </source>
</evidence>
<keyword evidence="1" id="KW-1133">Transmembrane helix</keyword>
<evidence type="ECO:0000313" key="3">
    <source>
        <dbReference type="Proteomes" id="UP000239590"/>
    </source>
</evidence>
<protein>
    <submittedName>
        <fullName evidence="2">Uncharacterized protein</fullName>
    </submittedName>
</protein>
<organism evidence="2 3">
    <name type="scientific">Siphonobacter curvatus</name>
    <dbReference type="NCBI Taxonomy" id="2094562"/>
    <lineage>
        <taxon>Bacteria</taxon>
        <taxon>Pseudomonadati</taxon>
        <taxon>Bacteroidota</taxon>
        <taxon>Cytophagia</taxon>
        <taxon>Cytophagales</taxon>
        <taxon>Cytophagaceae</taxon>
        <taxon>Siphonobacter</taxon>
    </lineage>
</organism>
<evidence type="ECO:0000313" key="2">
    <source>
        <dbReference type="EMBL" id="PQA53201.1"/>
    </source>
</evidence>
<keyword evidence="3" id="KW-1185">Reference proteome</keyword>